<evidence type="ECO:0000256" key="7">
    <source>
        <dbReference type="ARBA" id="ARBA00022692"/>
    </source>
</evidence>
<feature type="transmembrane region" description="Helical" evidence="12">
    <location>
        <begin position="51"/>
        <end position="72"/>
    </location>
</feature>
<evidence type="ECO:0000256" key="1">
    <source>
        <dbReference type="ARBA" id="ARBA00004533"/>
    </source>
</evidence>
<evidence type="ECO:0000313" key="14">
    <source>
        <dbReference type="Proteomes" id="UP000287798"/>
    </source>
</evidence>
<comment type="subcellular location">
    <subcellularLocation>
        <location evidence="1">Cell inner membrane</location>
    </subcellularLocation>
</comment>
<organism evidence="13 14">
    <name type="scientific">Thiohalobacter thiocyanaticus</name>
    <dbReference type="NCBI Taxonomy" id="585455"/>
    <lineage>
        <taxon>Bacteria</taxon>
        <taxon>Pseudomonadati</taxon>
        <taxon>Pseudomonadota</taxon>
        <taxon>Gammaproteobacteria</taxon>
        <taxon>Thiohalobacterales</taxon>
        <taxon>Thiohalobacteraceae</taxon>
        <taxon>Thiohalobacter</taxon>
    </lineage>
</organism>
<evidence type="ECO:0000256" key="9">
    <source>
        <dbReference type="ARBA" id="ARBA00023136"/>
    </source>
</evidence>
<comment type="similarity">
    <text evidence="2">Belongs to the GSP N family.</text>
</comment>
<keyword evidence="14" id="KW-1185">Reference proteome</keyword>
<evidence type="ECO:0000256" key="11">
    <source>
        <dbReference type="SAM" id="MobiDB-lite"/>
    </source>
</evidence>
<dbReference type="GO" id="GO:0015628">
    <property type="term" value="P:protein secretion by the type II secretion system"/>
    <property type="evidence" value="ECO:0007669"/>
    <property type="project" value="InterPro"/>
</dbReference>
<keyword evidence="8" id="KW-0653">Protein transport</keyword>
<keyword evidence="9 12" id="KW-0472">Membrane</keyword>
<sequence length="306" mass="32969">MTSCAGSTACTASTASSPRASPSSARRRRAGSISGSPWTPRHEILNMRSGLRWLAGGAALYLLFLLLTLPAVQLSGRLTAWLASQPGAPELRLQGVSGPWWRGRIERLQVEGFTLGPLQWRWRPTALLRGRFGLDLALEGGEPGGGTRLAVSPGGSLYIDALSLELTAAELLRILPALPVPVQASGRLALAVERAILGPDGLPRELEGQLEWREAGLQSPLAARLEHLVAELSSEETELVARLSDRGGELDLGGEARLDPASGRYRLDLQLRARDNPELRDSLALMGRPDARGYHNVIRSGRLPRL</sequence>
<evidence type="ECO:0000256" key="8">
    <source>
        <dbReference type="ARBA" id="ARBA00022927"/>
    </source>
</evidence>
<evidence type="ECO:0000256" key="5">
    <source>
        <dbReference type="ARBA" id="ARBA00022475"/>
    </source>
</evidence>
<keyword evidence="7 12" id="KW-0812">Transmembrane</keyword>
<keyword evidence="6" id="KW-0997">Cell inner membrane</keyword>
<dbReference type="InterPro" id="IPR022792">
    <property type="entry name" value="T2SS_protein-GspN"/>
</dbReference>
<comment type="caution">
    <text evidence="13">The sequence shown here is derived from an EMBL/GenBank/DDBJ whole genome shotgun (WGS) entry which is preliminary data.</text>
</comment>
<evidence type="ECO:0000256" key="6">
    <source>
        <dbReference type="ARBA" id="ARBA00022519"/>
    </source>
</evidence>
<accession>A0A426QI78</accession>
<feature type="compositionally biased region" description="Low complexity" evidence="11">
    <location>
        <begin position="1"/>
        <end position="24"/>
    </location>
</feature>
<dbReference type="Pfam" id="PF01203">
    <property type="entry name" value="T2SSN"/>
    <property type="match status" value="1"/>
</dbReference>
<name>A0A426QI78_9GAMM</name>
<keyword evidence="4" id="KW-0813">Transport</keyword>
<proteinExistence type="inferred from homology"/>
<evidence type="ECO:0000313" key="13">
    <source>
        <dbReference type="EMBL" id="RRQ21461.1"/>
    </source>
</evidence>
<dbReference type="EMBL" id="QZMU01000001">
    <property type="protein sequence ID" value="RRQ21461.1"/>
    <property type="molecule type" value="Genomic_DNA"/>
</dbReference>
<evidence type="ECO:0000256" key="3">
    <source>
        <dbReference type="ARBA" id="ARBA00021563"/>
    </source>
</evidence>
<evidence type="ECO:0000256" key="12">
    <source>
        <dbReference type="SAM" id="Phobius"/>
    </source>
</evidence>
<dbReference type="GO" id="GO:0005886">
    <property type="term" value="C:plasma membrane"/>
    <property type="evidence" value="ECO:0007669"/>
    <property type="project" value="UniProtKB-SubCell"/>
</dbReference>
<keyword evidence="12" id="KW-1133">Transmembrane helix</keyword>
<evidence type="ECO:0000256" key="2">
    <source>
        <dbReference type="ARBA" id="ARBA00007208"/>
    </source>
</evidence>
<reference evidence="13 14" key="1">
    <citation type="journal article" date="2010" name="Int. J. Syst. Evol. Microbiol.">
        <title>Thiohalobacter thiocyanaticus gen. nov., sp. nov., a moderately halophilic, sulfur-oxidizing gammaproteobacterium from hypersaline lakes, that utilizes thiocyanate.</title>
        <authorList>
            <person name="Sorokin D.Y."/>
            <person name="Kovaleva O.L."/>
            <person name="Tourova T.P."/>
            <person name="Muyzer G."/>
        </authorList>
    </citation>
    <scope>NUCLEOTIDE SEQUENCE [LARGE SCALE GENOMIC DNA]</scope>
    <source>
        <strain evidence="13 14">Hrh1</strain>
    </source>
</reference>
<dbReference type="Proteomes" id="UP000287798">
    <property type="component" value="Unassembled WGS sequence"/>
</dbReference>
<feature type="region of interest" description="Disordered" evidence="11">
    <location>
        <begin position="1"/>
        <end position="35"/>
    </location>
</feature>
<dbReference type="AlphaFoldDB" id="A0A426QI78"/>
<keyword evidence="5" id="KW-1003">Cell membrane</keyword>
<protein>
    <recommendedName>
        <fullName evidence="3">Type II secretion system protein N</fullName>
    </recommendedName>
    <alternativeName>
        <fullName evidence="10">General secretion pathway protein N</fullName>
    </alternativeName>
</protein>
<evidence type="ECO:0000256" key="10">
    <source>
        <dbReference type="ARBA" id="ARBA00030772"/>
    </source>
</evidence>
<evidence type="ECO:0000256" key="4">
    <source>
        <dbReference type="ARBA" id="ARBA00022448"/>
    </source>
</evidence>
<dbReference type="GO" id="GO:0015627">
    <property type="term" value="C:type II protein secretion system complex"/>
    <property type="evidence" value="ECO:0007669"/>
    <property type="project" value="InterPro"/>
</dbReference>
<gene>
    <name evidence="13" type="ORF">D6C00_05585</name>
</gene>